<reference evidence="2 3" key="1">
    <citation type="journal article" date="2019" name="Int. J. Syst. Evol. Microbiol.">
        <title>The Global Catalogue of Microorganisms (GCM) 10K type strain sequencing project: providing services to taxonomists for standard genome sequencing and annotation.</title>
        <authorList>
            <consortium name="The Broad Institute Genomics Platform"/>
            <consortium name="The Broad Institute Genome Sequencing Center for Infectious Disease"/>
            <person name="Wu L."/>
            <person name="Ma J."/>
        </authorList>
    </citation>
    <scope>NUCLEOTIDE SEQUENCE [LARGE SCALE GENOMIC DNA]</scope>
    <source>
        <strain evidence="2 3">JCM 14718</strain>
    </source>
</reference>
<accession>A0ABN2FQN8</accession>
<dbReference type="EMBL" id="BAAANY010000001">
    <property type="protein sequence ID" value="GAA1655979.1"/>
    <property type="molecule type" value="Genomic_DNA"/>
</dbReference>
<proteinExistence type="predicted"/>
<feature type="domain" description="Clp R" evidence="1">
    <location>
        <begin position="4"/>
        <end position="58"/>
    </location>
</feature>
<keyword evidence="2" id="KW-0645">Protease</keyword>
<dbReference type="InterPro" id="IPR036628">
    <property type="entry name" value="Clp_N_dom_sf"/>
</dbReference>
<protein>
    <submittedName>
        <fullName evidence="2">Clp protease N-terminal domain-containing protein</fullName>
    </submittedName>
</protein>
<dbReference type="Gene3D" id="1.10.1780.10">
    <property type="entry name" value="Clp, N-terminal domain"/>
    <property type="match status" value="2"/>
</dbReference>
<evidence type="ECO:0000259" key="1">
    <source>
        <dbReference type="Pfam" id="PF02861"/>
    </source>
</evidence>
<comment type="caution">
    <text evidence="2">The sequence shown here is derived from an EMBL/GenBank/DDBJ whole genome shotgun (WGS) entry which is preliminary data.</text>
</comment>
<dbReference type="SUPFAM" id="SSF81923">
    <property type="entry name" value="Double Clp-N motif"/>
    <property type="match status" value="2"/>
</dbReference>
<evidence type="ECO:0000313" key="3">
    <source>
        <dbReference type="Proteomes" id="UP001500618"/>
    </source>
</evidence>
<name>A0ABN2FQN8_9ACTN</name>
<dbReference type="InterPro" id="IPR004176">
    <property type="entry name" value="Clp_R_N"/>
</dbReference>
<organism evidence="2 3">
    <name type="scientific">Fodinicola feengrottensis</name>
    <dbReference type="NCBI Taxonomy" id="435914"/>
    <lineage>
        <taxon>Bacteria</taxon>
        <taxon>Bacillati</taxon>
        <taxon>Actinomycetota</taxon>
        <taxon>Actinomycetes</taxon>
        <taxon>Mycobacteriales</taxon>
        <taxon>Fodinicola</taxon>
    </lineage>
</organism>
<keyword evidence="3" id="KW-1185">Reference proteome</keyword>
<sequence length="180" mass="19227">MFERFTKNARRVVQDSVSIADGGQVGTRHLLAAMVADRESRAAQVLAQVGVDEPGLAELMTAVEAADRRGGLSVADVDALAGIGIDVDEVIDTVERNWGSGALTPRPPRVGRLESRFGAAVKRVLEQALRAAVDNGERQLDDTHLLLGLLKGDDPLAHELAARDITYLRVRALLASNALS</sequence>
<gene>
    <name evidence="2" type="ORF">GCM10009765_01540</name>
</gene>
<dbReference type="Proteomes" id="UP001500618">
    <property type="component" value="Unassembled WGS sequence"/>
</dbReference>
<dbReference type="GO" id="GO:0008233">
    <property type="term" value="F:peptidase activity"/>
    <property type="evidence" value="ECO:0007669"/>
    <property type="project" value="UniProtKB-KW"/>
</dbReference>
<evidence type="ECO:0000313" key="2">
    <source>
        <dbReference type="EMBL" id="GAA1655979.1"/>
    </source>
</evidence>
<dbReference type="Pfam" id="PF02861">
    <property type="entry name" value="Clp_N"/>
    <property type="match status" value="1"/>
</dbReference>
<dbReference type="GO" id="GO:0006508">
    <property type="term" value="P:proteolysis"/>
    <property type="evidence" value="ECO:0007669"/>
    <property type="project" value="UniProtKB-KW"/>
</dbReference>
<keyword evidence="2" id="KW-0378">Hydrolase</keyword>
<dbReference type="RefSeq" id="WP_163573458.1">
    <property type="nucleotide sequence ID" value="NZ_BAAANY010000001.1"/>
</dbReference>